<dbReference type="InterPro" id="IPR035948">
    <property type="entry name" value="YwqG-like_sf"/>
</dbReference>
<dbReference type="AlphaFoldDB" id="A0A0A1MQG4"/>
<dbReference type="PANTHER" id="PTHR36436:SF6">
    <property type="entry name" value="SLL5081 PROTEIN"/>
    <property type="match status" value="1"/>
</dbReference>
<gene>
    <name evidence="1" type="ORF">BN997_01717</name>
</gene>
<dbReference type="STRING" id="545501.BN997_01717"/>
<dbReference type="PANTHER" id="PTHR36436">
    <property type="entry name" value="SLL5081 PROTEIN"/>
    <property type="match status" value="1"/>
</dbReference>
<reference evidence="1 2" key="1">
    <citation type="submission" date="2014-11" db="EMBL/GenBank/DDBJ databases">
        <authorList>
            <person name="Urmite Genomes Urmite Genomes"/>
        </authorList>
    </citation>
    <scope>NUCLEOTIDE SEQUENCE [LARGE SCALE GENOMIC DNA]</scope>
    <source>
        <strain evidence="1 2">Oc5</strain>
    </source>
</reference>
<dbReference type="RefSeq" id="WP_042531284.1">
    <property type="nucleotide sequence ID" value="NZ_CDGG01000001.1"/>
</dbReference>
<evidence type="ECO:0000313" key="2">
    <source>
        <dbReference type="Proteomes" id="UP000040453"/>
    </source>
</evidence>
<dbReference type="Pfam" id="PF09234">
    <property type="entry name" value="DUF1963"/>
    <property type="match status" value="1"/>
</dbReference>
<dbReference type="Gene3D" id="2.30.320.10">
    <property type="entry name" value="YwqG-like"/>
    <property type="match status" value="1"/>
</dbReference>
<accession>A0A0A1MQG4</accession>
<evidence type="ECO:0000313" key="1">
    <source>
        <dbReference type="EMBL" id="CEI81862.1"/>
    </source>
</evidence>
<sequence>MPDKTSLQLPEAFEQYRSLIQDTLIPIVKVSTTERKTSLFESKFAGDPYFPASMEYPKNEEGIPLKLLAQINFENVPVHLPHFPHKGILQFYIDGNDDLLGVDFDDGQNQSGFRVIYHEKVIQDESQLIQDFSFVKMPDDELFFPVEQEMGLTFETDLEALTGGDYRSDEMYAAIFDEINHDEKLEEEFFQLFNGTGHKLGGYPFFTQEDPRAYGDYQDADILLLQIDSVGDKIIWGDSGVGNFFISEEDLKNKDFSKVLFNWDCY</sequence>
<evidence type="ECO:0008006" key="3">
    <source>
        <dbReference type="Google" id="ProtNLM"/>
    </source>
</evidence>
<dbReference type="EMBL" id="CDGG01000001">
    <property type="protein sequence ID" value="CEI81862.1"/>
    <property type="molecule type" value="Genomic_DNA"/>
</dbReference>
<protein>
    <recommendedName>
        <fullName evidence="3">DUF1963 domain-containing protein</fullName>
    </recommendedName>
</protein>
<proteinExistence type="predicted"/>
<keyword evidence="2" id="KW-1185">Reference proteome</keyword>
<name>A0A0A1MQG4_9BACI</name>
<dbReference type="Proteomes" id="UP000040453">
    <property type="component" value="Unassembled WGS sequence"/>
</dbReference>
<dbReference type="OrthoDB" id="57088at2"/>
<dbReference type="SUPFAM" id="SSF103032">
    <property type="entry name" value="Hypothetical protein YwqG"/>
    <property type="match status" value="1"/>
</dbReference>
<organism evidence="1 2">
    <name type="scientific">Oceanobacillus oncorhynchi</name>
    <dbReference type="NCBI Taxonomy" id="545501"/>
    <lineage>
        <taxon>Bacteria</taxon>
        <taxon>Bacillati</taxon>
        <taxon>Bacillota</taxon>
        <taxon>Bacilli</taxon>
        <taxon>Bacillales</taxon>
        <taxon>Bacillaceae</taxon>
        <taxon>Oceanobacillus</taxon>
    </lineage>
</organism>
<dbReference type="InterPro" id="IPR015315">
    <property type="entry name" value="DUF1963"/>
</dbReference>